<keyword evidence="3" id="KW-1185">Reference proteome</keyword>
<evidence type="ECO:0000313" key="3">
    <source>
        <dbReference type="Proteomes" id="UP001228044"/>
    </source>
</evidence>
<organism evidence="2 3">
    <name type="scientific">Roseateles violae</name>
    <dbReference type="NCBI Taxonomy" id="3058042"/>
    <lineage>
        <taxon>Bacteria</taxon>
        <taxon>Pseudomonadati</taxon>
        <taxon>Pseudomonadota</taxon>
        <taxon>Betaproteobacteria</taxon>
        <taxon>Burkholderiales</taxon>
        <taxon>Sphaerotilaceae</taxon>
        <taxon>Roseateles</taxon>
    </lineage>
</organism>
<evidence type="ECO:0000256" key="1">
    <source>
        <dbReference type="SAM" id="SignalP"/>
    </source>
</evidence>
<dbReference type="EMBL" id="JAUHHC010000006">
    <property type="protein sequence ID" value="MDN3922721.1"/>
    <property type="molecule type" value="Genomic_DNA"/>
</dbReference>
<reference evidence="2 3" key="1">
    <citation type="submission" date="2023-06" db="EMBL/GenBank/DDBJ databases">
        <title>Pelomonas sp. PFR6 16S ribosomal RNA gene Genome sequencing and assembly.</title>
        <authorList>
            <person name="Woo H."/>
        </authorList>
    </citation>
    <scope>NUCLEOTIDE SEQUENCE [LARGE SCALE GENOMIC DNA]</scope>
    <source>
        <strain evidence="2 3">PFR6</strain>
    </source>
</reference>
<sequence length="359" mass="39800">MNGLLRRGAIVVAACLHLAASAQDGAAPGKMVDIFKEVRNKHLIDCMKLKADSCAALMDGYERAYRAPDATESERHDLFKYAMQALTWRGAALRESGKPEEALQVLGAGLAGVREHFDGGKHFHTYIENQRLFKEAALTLLQLDRVPEADRVIATGRQALDRFDDNRAKLTSERQRDLLKGGFVDGEEFEMALAKVYTSNYFPGRRPSQGIQPKIEKTELQNRGIEALRRAEQWLWRKDEAGVKNALDVDPRVRYAEIKNDLGSLLYDQGKKKEAEKEYLAAASVACDLVETGKKATGGSADYVSAAMAKPACSRASTGWSLASGEYEKAFNAVFDKWYKAELKLMQEGMTPATPFIGK</sequence>
<proteinExistence type="predicted"/>
<feature type="signal peptide" evidence="1">
    <location>
        <begin position="1"/>
        <end position="26"/>
    </location>
</feature>
<dbReference type="InterPro" id="IPR011990">
    <property type="entry name" value="TPR-like_helical_dom_sf"/>
</dbReference>
<dbReference type="Gene3D" id="1.25.40.10">
    <property type="entry name" value="Tetratricopeptide repeat domain"/>
    <property type="match status" value="1"/>
</dbReference>
<dbReference type="Proteomes" id="UP001228044">
    <property type="component" value="Unassembled WGS sequence"/>
</dbReference>
<gene>
    <name evidence="2" type="ORF">QWJ38_20710</name>
</gene>
<evidence type="ECO:0000313" key="2">
    <source>
        <dbReference type="EMBL" id="MDN3922721.1"/>
    </source>
</evidence>
<dbReference type="RefSeq" id="WP_290361036.1">
    <property type="nucleotide sequence ID" value="NZ_JAUHHC010000006.1"/>
</dbReference>
<dbReference type="SUPFAM" id="SSF48452">
    <property type="entry name" value="TPR-like"/>
    <property type="match status" value="1"/>
</dbReference>
<accession>A0ABT8DYR4</accession>
<comment type="caution">
    <text evidence="2">The sequence shown here is derived from an EMBL/GenBank/DDBJ whole genome shotgun (WGS) entry which is preliminary data.</text>
</comment>
<name>A0ABT8DYR4_9BURK</name>
<feature type="chain" id="PRO_5045765329" description="Tetratricopeptide repeat protein" evidence="1">
    <location>
        <begin position="27"/>
        <end position="359"/>
    </location>
</feature>
<protein>
    <recommendedName>
        <fullName evidence="4">Tetratricopeptide repeat protein</fullName>
    </recommendedName>
</protein>
<evidence type="ECO:0008006" key="4">
    <source>
        <dbReference type="Google" id="ProtNLM"/>
    </source>
</evidence>
<keyword evidence="1" id="KW-0732">Signal</keyword>